<dbReference type="Proteomes" id="UP000245626">
    <property type="component" value="Unassembled WGS sequence"/>
</dbReference>
<organism evidence="1 2">
    <name type="scientific">Violaceomyces palustris</name>
    <dbReference type="NCBI Taxonomy" id="1673888"/>
    <lineage>
        <taxon>Eukaryota</taxon>
        <taxon>Fungi</taxon>
        <taxon>Dikarya</taxon>
        <taxon>Basidiomycota</taxon>
        <taxon>Ustilaginomycotina</taxon>
        <taxon>Ustilaginomycetes</taxon>
        <taxon>Violaceomycetales</taxon>
        <taxon>Violaceomycetaceae</taxon>
        <taxon>Violaceomyces</taxon>
    </lineage>
</organism>
<reference evidence="1 2" key="1">
    <citation type="journal article" date="2018" name="Mol. Biol. Evol.">
        <title>Broad Genomic Sampling Reveals a Smut Pathogenic Ancestry of the Fungal Clade Ustilaginomycotina.</title>
        <authorList>
            <person name="Kijpornyongpan T."/>
            <person name="Mondo S.J."/>
            <person name="Barry K."/>
            <person name="Sandor L."/>
            <person name="Lee J."/>
            <person name="Lipzen A."/>
            <person name="Pangilinan J."/>
            <person name="LaButti K."/>
            <person name="Hainaut M."/>
            <person name="Henrissat B."/>
            <person name="Grigoriev I.V."/>
            <person name="Spatafora J.W."/>
            <person name="Aime M.C."/>
        </authorList>
    </citation>
    <scope>NUCLEOTIDE SEQUENCE [LARGE SCALE GENOMIC DNA]</scope>
    <source>
        <strain evidence="1 2">SA 807</strain>
    </source>
</reference>
<accession>A0ACD0NTM1</accession>
<proteinExistence type="predicted"/>
<keyword evidence="2" id="KW-1185">Reference proteome</keyword>
<protein>
    <submittedName>
        <fullName evidence="1">Uncharacterized protein</fullName>
    </submittedName>
</protein>
<sequence>MPAKKATSKARSASKRSTKRLSVDQENSDPDSRQSRPLDPMPESEIVGSSGTLASNQQPLQPPARPSQKSAPRADESPALTSSDEAESAKGRSARNQTKKQGLLPSFSNVLTPTKRNQNLTTSSNNSAVYDHGQGKGMLTEEQIQAFLDNYDLETSNRLARLRGQLEVSVQSARARMNLAINKIPRAVRKLKLSEFVDEYGAEVHAFMGRAPADNMEEGRREWEQFKEGKSPVKGKRSKKSDENLGDDQDGRTGKSARVTSKSSASSSKDGGKEEERSKGQSRTGKSRASSQSKRRAMQGQEVDLLPLSSPITSDAVHSGQASWSKKTAPPSSSSSSSSRPPSSSTFAPHLPHALPPTPAGGKPRVARVGERIQWKSLNGSPIVGVIGPDGFARPIQTTTANSPGDPEDEGFNPLVLPPLSSAMGKRTTSSGLLQDEDNDVDDDNELPDEEEYTARILAAEALRRSRTNGSSRTTAKQRTNKTTSSSSSSPSIPFPNEKVRHNKKRASIVLGSGTEIDLATASPGDLEGLSPDSKVKAREAVRRFYESMRSKWD</sequence>
<name>A0ACD0NTM1_9BASI</name>
<evidence type="ECO:0000313" key="2">
    <source>
        <dbReference type="Proteomes" id="UP000245626"/>
    </source>
</evidence>
<gene>
    <name evidence="1" type="ORF">IE53DRAFT_369994</name>
</gene>
<evidence type="ECO:0000313" key="1">
    <source>
        <dbReference type="EMBL" id="PWN49169.1"/>
    </source>
</evidence>
<dbReference type="EMBL" id="KZ820087">
    <property type="protein sequence ID" value="PWN49169.1"/>
    <property type="molecule type" value="Genomic_DNA"/>
</dbReference>